<evidence type="ECO:0000313" key="1">
    <source>
        <dbReference type="EMBL" id="ALC80444.1"/>
    </source>
</evidence>
<proteinExistence type="predicted"/>
<dbReference type="EMBL" id="CP012600">
    <property type="protein sequence ID" value="ALC80444.1"/>
    <property type="molecule type" value="Genomic_DNA"/>
</dbReference>
<dbReference type="InterPro" id="IPR021146">
    <property type="entry name" value="Phage_gp6-like_head-tail"/>
</dbReference>
<dbReference type="Gene3D" id="1.10.3230.30">
    <property type="entry name" value="Phage gp6-like head-tail connector protein"/>
    <property type="match status" value="1"/>
</dbReference>
<dbReference type="STRING" id="1441095.AM592_01730"/>
<dbReference type="OrthoDB" id="5654at2"/>
<gene>
    <name evidence="1" type="ORF">AM592_01730</name>
</gene>
<protein>
    <submittedName>
        <fullName evidence="1">DNA-packaging protein</fullName>
    </submittedName>
</protein>
<dbReference type="Pfam" id="PF05135">
    <property type="entry name" value="Phage_connect_1"/>
    <property type="match status" value="1"/>
</dbReference>
<reference evidence="1 2" key="2">
    <citation type="journal article" date="2016" name="Int. J. Syst. Evol. Microbiol.">
        <title>Bacillus gobiensis sp. nov., isolated from a soil sample.</title>
        <authorList>
            <person name="Liu B."/>
            <person name="Liu G.H."/>
            <person name="Cetin S."/>
            <person name="Schumann P."/>
            <person name="Pan Z.Z."/>
            <person name="Chen Q.Q."/>
        </authorList>
    </citation>
    <scope>NUCLEOTIDE SEQUENCE [LARGE SCALE GENOMIC DNA]</scope>
    <source>
        <strain evidence="1 2">FJAT-4402</strain>
    </source>
</reference>
<evidence type="ECO:0000313" key="2">
    <source>
        <dbReference type="Proteomes" id="UP000067625"/>
    </source>
</evidence>
<dbReference type="Proteomes" id="UP000067625">
    <property type="component" value="Chromosome"/>
</dbReference>
<reference evidence="2" key="1">
    <citation type="submission" date="2015-08" db="EMBL/GenBank/DDBJ databases">
        <title>Genome sequencing project for genomic taxonomy and phylogenomics of Bacillus-like bacteria.</title>
        <authorList>
            <person name="Liu B."/>
            <person name="Wang J."/>
            <person name="Zhu Y."/>
            <person name="Liu G."/>
            <person name="Chen Q."/>
            <person name="Chen Z."/>
            <person name="Lan J."/>
            <person name="Che J."/>
            <person name="Ge C."/>
            <person name="Shi H."/>
            <person name="Pan Z."/>
            <person name="Liu X."/>
        </authorList>
    </citation>
    <scope>NUCLEOTIDE SEQUENCE [LARGE SCALE GENOMIC DNA]</scope>
    <source>
        <strain evidence="2">FJAT-4402</strain>
    </source>
</reference>
<keyword evidence="2" id="KW-1185">Reference proteome</keyword>
<dbReference type="PATRIC" id="fig|1441095.3.peg.364"/>
<dbReference type="NCBIfam" id="TIGR01560">
    <property type="entry name" value="put_DNA_pack"/>
    <property type="match status" value="1"/>
</dbReference>
<organism evidence="1 2">
    <name type="scientific">Bacillus gobiensis</name>
    <dbReference type="NCBI Taxonomy" id="1441095"/>
    <lineage>
        <taxon>Bacteria</taxon>
        <taxon>Bacillati</taxon>
        <taxon>Bacillota</taxon>
        <taxon>Bacilli</taxon>
        <taxon>Bacillales</taxon>
        <taxon>Bacillaceae</taxon>
        <taxon>Bacillus</taxon>
    </lineage>
</organism>
<dbReference type="AlphaFoldDB" id="A0A0M5JI59"/>
<accession>A0A0M5JI59</accession>
<dbReference type="CDD" id="cd08054">
    <property type="entry name" value="gp6"/>
    <property type="match status" value="1"/>
</dbReference>
<name>A0A0M5JI59_9BACI</name>
<dbReference type="InterPro" id="IPR006450">
    <property type="entry name" value="Phage_HK97_gp6-like"/>
</dbReference>
<sequence>MITVNEAKRYLRIEEDFTEEDEDVGALVSAAEKYLKNAGCLLNPDDEMAKLAVKMLTIHWYENREPIGNGDKLAFGLQSLITQLQHCFEEGEPST</sequence>